<sequence length="204" mass="22487">MAGDGAQRHLGSLLRSKFLSQAELLCRWGRNAAFAFLPEELAAEPIELLLQTAEFCFQCFLDSGIAYPLHLPGSEGLRVGFGYRDFCRFHCRIIALSHHFGKLFGGLAMVSAPLSPHLDTFQQELQTSPIQLACWWSLPAPELASLQALGPEAVPRAVPIQDFHLGGAAVHKDKTVPRQWVVPKKLTRQGNRSNCTVFAPTLVI</sequence>
<evidence type="ECO:0000313" key="2">
    <source>
        <dbReference type="Proteomes" id="UP000175707"/>
    </source>
</evidence>
<comment type="caution">
    <text evidence="1">The sequence shown here is derived from an EMBL/GenBank/DDBJ whole genome shotgun (WGS) entry which is preliminary data.</text>
</comment>
<proteinExistence type="predicted"/>
<reference evidence="1 2" key="1">
    <citation type="submission" date="2016-06" db="EMBL/GenBank/DDBJ databases">
        <title>Gene turnover analysis identifies the evolutionary adaptation of the extremophile Acidithiobacillus caldus.</title>
        <authorList>
            <person name="Zhang X."/>
        </authorList>
    </citation>
    <scope>NUCLEOTIDE SEQUENCE [LARGE SCALE GENOMIC DNA]</scope>
    <source>
        <strain evidence="1 2">S1</strain>
    </source>
</reference>
<gene>
    <name evidence="1" type="ORF">BAE30_03915</name>
</gene>
<name>A0A1E7YZ18_9PROT</name>
<accession>A0A1E7YZ18</accession>
<evidence type="ECO:0000313" key="1">
    <source>
        <dbReference type="EMBL" id="OFC61777.1"/>
    </source>
</evidence>
<organism evidence="1 2">
    <name type="scientific">Acidithiobacillus caldus</name>
    <dbReference type="NCBI Taxonomy" id="33059"/>
    <lineage>
        <taxon>Bacteria</taxon>
        <taxon>Pseudomonadati</taxon>
        <taxon>Pseudomonadota</taxon>
        <taxon>Acidithiobacillia</taxon>
        <taxon>Acidithiobacillales</taxon>
        <taxon>Acidithiobacillaceae</taxon>
        <taxon>Acidithiobacillus</taxon>
    </lineage>
</organism>
<dbReference type="EMBL" id="LZYH01000336">
    <property type="protein sequence ID" value="OFC61777.1"/>
    <property type="molecule type" value="Genomic_DNA"/>
</dbReference>
<dbReference type="AlphaFoldDB" id="A0A1E7YZ18"/>
<protein>
    <submittedName>
        <fullName evidence="1">Uncharacterized protein</fullName>
    </submittedName>
</protein>
<dbReference type="Proteomes" id="UP000175707">
    <property type="component" value="Unassembled WGS sequence"/>
</dbReference>